<sequence>MADGYTAFMTYMLVPASGGTTGVTQGYGYSTAIHCNYINSVQFDNTINKEFNIYFEEVDEFKFLSTNGGTGYSANYLIVLTQLINNAPYDSIDDVKPISDQWKWFDVTEQIIGYVTGQTLSGADLTSTVFRVPIGQYSLAPYYNLDYIDYPTST</sequence>
<dbReference type="EMBL" id="BART01032351">
    <property type="protein sequence ID" value="GAH10022.1"/>
    <property type="molecule type" value="Genomic_DNA"/>
</dbReference>
<reference evidence="1" key="1">
    <citation type="journal article" date="2014" name="Front. Microbiol.">
        <title>High frequency of phylogenetically diverse reductive dehalogenase-homologous genes in deep subseafloor sedimentary metagenomes.</title>
        <authorList>
            <person name="Kawai M."/>
            <person name="Futagami T."/>
            <person name="Toyoda A."/>
            <person name="Takaki Y."/>
            <person name="Nishi S."/>
            <person name="Hori S."/>
            <person name="Arai W."/>
            <person name="Tsubouchi T."/>
            <person name="Morono Y."/>
            <person name="Uchiyama I."/>
            <person name="Ito T."/>
            <person name="Fujiyama A."/>
            <person name="Inagaki F."/>
            <person name="Takami H."/>
        </authorList>
    </citation>
    <scope>NUCLEOTIDE SEQUENCE</scope>
    <source>
        <strain evidence="1">Expedition CK06-06</strain>
    </source>
</reference>
<accession>X1CQD5</accession>
<protein>
    <submittedName>
        <fullName evidence="1">Uncharacterized protein</fullName>
    </submittedName>
</protein>
<comment type="caution">
    <text evidence="1">The sequence shown here is derived from an EMBL/GenBank/DDBJ whole genome shotgun (WGS) entry which is preliminary data.</text>
</comment>
<proteinExistence type="predicted"/>
<gene>
    <name evidence="1" type="ORF">S01H4_55936</name>
</gene>
<dbReference type="AlphaFoldDB" id="X1CQD5"/>
<name>X1CQD5_9ZZZZ</name>
<evidence type="ECO:0000313" key="1">
    <source>
        <dbReference type="EMBL" id="GAH10022.1"/>
    </source>
</evidence>
<feature type="non-terminal residue" evidence="1">
    <location>
        <position position="154"/>
    </location>
</feature>
<organism evidence="1">
    <name type="scientific">marine sediment metagenome</name>
    <dbReference type="NCBI Taxonomy" id="412755"/>
    <lineage>
        <taxon>unclassified sequences</taxon>
        <taxon>metagenomes</taxon>
        <taxon>ecological metagenomes</taxon>
    </lineage>
</organism>